<feature type="region of interest" description="Disordered" evidence="2">
    <location>
        <begin position="70"/>
        <end position="197"/>
    </location>
</feature>
<feature type="repeat" description="WD" evidence="1">
    <location>
        <begin position="222"/>
        <end position="257"/>
    </location>
</feature>
<feature type="compositionally biased region" description="Basic and acidic residues" evidence="2">
    <location>
        <begin position="110"/>
        <end position="121"/>
    </location>
</feature>
<proteinExistence type="predicted"/>
<comment type="caution">
    <text evidence="3">The sequence shown here is derived from an EMBL/GenBank/DDBJ whole genome shotgun (WGS) entry which is preliminary data.</text>
</comment>
<sequence>MDPHLHKKRPKLEENGTVEPSANERGMGEPMDNSIQEQEEVLIALIEHRTKEVEQLKLKASYYQSQAEAAEKRLQGSHSQLARLRCRPEAAVEGSGPGSVSPSSVPVNDVEAHPKPREQNHSSRSLVVIPSINPNKLSTTKAPLPVTGAGSKSASSSIATYKTEKSKPEVSPGPIHERRPAEPKEKRNKRKFVEKEHQDLIPSVCKSSLSHRLTFQPGTHLNSQHKRKLRSLELSPVDDQILVTTALDGVVNLWQVQVKGPSATLLSSTECLSPKQRRWPEDIAWHPDGDSLFAVYSADDGDCQISVLNLNLSGNRKVTFLEEKPHIKGIINALIFMPWNDLCFATGGSDHAVILWNEKSDSWKPRTIHRNQHSSAVMGVAGLQQKKVILSAGSDKRIIGFDVSVGRAEFKHQIDSRCMSVLPNPCDFNLFMVQTGTLGKQLRLFDYRLRQTEIHSFGWKQDSSDSQSALINQAWSPDGLYLSSGTVDPKFHIFDIRYNLHGPCQSVQAHQKRVFKAIWHQTLPLMTSISSDLNIGLHRIAR</sequence>
<evidence type="ECO:0000256" key="2">
    <source>
        <dbReference type="SAM" id="MobiDB-lite"/>
    </source>
</evidence>
<dbReference type="OrthoDB" id="1897642at2759"/>
<dbReference type="Proteomes" id="UP000639772">
    <property type="component" value="Unassembled WGS sequence"/>
</dbReference>
<feature type="compositionally biased region" description="Low complexity" evidence="2">
    <location>
        <begin position="148"/>
        <end position="157"/>
    </location>
</feature>
<feature type="compositionally biased region" description="Low complexity" evidence="2">
    <location>
        <begin position="98"/>
        <end position="107"/>
    </location>
</feature>
<dbReference type="SMART" id="SM00320">
    <property type="entry name" value="WD40"/>
    <property type="match status" value="5"/>
</dbReference>
<dbReference type="InterPro" id="IPR001680">
    <property type="entry name" value="WD40_rpt"/>
</dbReference>
<dbReference type="PANTHER" id="PTHR47232">
    <property type="entry name" value="TRANSDUCIN FAMILY PROTEIN / WD-40 REPEAT FAMILY PROTEIN"/>
    <property type="match status" value="1"/>
</dbReference>
<dbReference type="EMBL" id="JADCNM010000005">
    <property type="protein sequence ID" value="KAG0483315.1"/>
    <property type="molecule type" value="Genomic_DNA"/>
</dbReference>
<dbReference type="Gene3D" id="2.130.10.10">
    <property type="entry name" value="YVTN repeat-like/Quinoprotein amine dehydrogenase"/>
    <property type="match status" value="2"/>
</dbReference>
<protein>
    <submittedName>
        <fullName evidence="3">Uncharacterized protein</fullName>
    </submittedName>
</protein>
<dbReference type="PROSITE" id="PS50082">
    <property type="entry name" value="WD_REPEATS_2"/>
    <property type="match status" value="1"/>
</dbReference>
<gene>
    <name evidence="3" type="ORF">HPP92_011399</name>
</gene>
<evidence type="ECO:0000256" key="1">
    <source>
        <dbReference type="PROSITE-ProRule" id="PRU00221"/>
    </source>
</evidence>
<dbReference type="PANTHER" id="PTHR47232:SF1">
    <property type="entry name" value="TRANSDUCIN FAMILY PROTEIN _ WD-40 REPEAT FAMILY PROTEIN"/>
    <property type="match status" value="1"/>
</dbReference>
<keyword evidence="1" id="KW-0853">WD repeat</keyword>
<dbReference type="AlphaFoldDB" id="A0A835R8D2"/>
<feature type="compositionally biased region" description="Basic residues" evidence="2">
    <location>
        <begin position="1"/>
        <end position="10"/>
    </location>
</feature>
<feature type="compositionally biased region" description="Basic and acidic residues" evidence="2">
    <location>
        <begin position="175"/>
        <end position="197"/>
    </location>
</feature>
<dbReference type="SUPFAM" id="SSF50978">
    <property type="entry name" value="WD40 repeat-like"/>
    <property type="match status" value="1"/>
</dbReference>
<dbReference type="InterPro" id="IPR015943">
    <property type="entry name" value="WD40/YVTN_repeat-like_dom_sf"/>
</dbReference>
<reference evidence="3 4" key="1">
    <citation type="journal article" date="2020" name="Nat. Food">
        <title>A phased Vanilla planifolia genome enables genetic improvement of flavour and production.</title>
        <authorList>
            <person name="Hasing T."/>
            <person name="Tang H."/>
            <person name="Brym M."/>
            <person name="Khazi F."/>
            <person name="Huang T."/>
            <person name="Chambers A.H."/>
        </authorList>
    </citation>
    <scope>NUCLEOTIDE SEQUENCE [LARGE SCALE GENOMIC DNA]</scope>
    <source>
        <tissue evidence="3">Leaf</tissue>
    </source>
</reference>
<evidence type="ECO:0000313" key="3">
    <source>
        <dbReference type="EMBL" id="KAG0483315.1"/>
    </source>
</evidence>
<dbReference type="InterPro" id="IPR036322">
    <property type="entry name" value="WD40_repeat_dom_sf"/>
</dbReference>
<feature type="compositionally biased region" description="Polar residues" evidence="2">
    <location>
        <begin position="132"/>
        <end position="141"/>
    </location>
</feature>
<evidence type="ECO:0000313" key="4">
    <source>
        <dbReference type="Proteomes" id="UP000639772"/>
    </source>
</evidence>
<name>A0A835R8D2_VANPL</name>
<accession>A0A835R8D2</accession>
<feature type="region of interest" description="Disordered" evidence="2">
    <location>
        <begin position="1"/>
        <end position="36"/>
    </location>
</feature>
<organism evidence="3 4">
    <name type="scientific">Vanilla planifolia</name>
    <name type="common">Vanilla</name>
    <dbReference type="NCBI Taxonomy" id="51239"/>
    <lineage>
        <taxon>Eukaryota</taxon>
        <taxon>Viridiplantae</taxon>
        <taxon>Streptophyta</taxon>
        <taxon>Embryophyta</taxon>
        <taxon>Tracheophyta</taxon>
        <taxon>Spermatophyta</taxon>
        <taxon>Magnoliopsida</taxon>
        <taxon>Liliopsida</taxon>
        <taxon>Asparagales</taxon>
        <taxon>Orchidaceae</taxon>
        <taxon>Vanilloideae</taxon>
        <taxon>Vanilleae</taxon>
        <taxon>Vanilla</taxon>
    </lineage>
</organism>